<gene>
    <name evidence="1" type="ORF">GCM10019016_010780</name>
</gene>
<dbReference type="EMBL" id="BAAAXF010000014">
    <property type="protein sequence ID" value="GAA3493979.1"/>
    <property type="molecule type" value="Genomic_DNA"/>
</dbReference>
<keyword evidence="2" id="KW-1185">Reference proteome</keyword>
<protein>
    <submittedName>
        <fullName evidence="1">Uncharacterized protein</fullName>
    </submittedName>
</protein>
<evidence type="ECO:0000313" key="2">
    <source>
        <dbReference type="Proteomes" id="UP001501455"/>
    </source>
</evidence>
<proteinExistence type="predicted"/>
<sequence length="80" mass="8994">MAVKYHITIVWIVSWESARQAGIVDYPDSGMDLFTVYKNVDDAGRSQWLLLSLRLGSASFPQCRPVRVASLSQGQLTQHQ</sequence>
<evidence type="ECO:0000313" key="1">
    <source>
        <dbReference type="EMBL" id="GAA3493979.1"/>
    </source>
</evidence>
<dbReference type="Proteomes" id="UP001501455">
    <property type="component" value="Unassembled WGS sequence"/>
</dbReference>
<reference evidence="2" key="1">
    <citation type="journal article" date="2019" name="Int. J. Syst. Evol. Microbiol.">
        <title>The Global Catalogue of Microorganisms (GCM) 10K type strain sequencing project: providing services to taxonomists for standard genome sequencing and annotation.</title>
        <authorList>
            <consortium name="The Broad Institute Genomics Platform"/>
            <consortium name="The Broad Institute Genome Sequencing Center for Infectious Disease"/>
            <person name="Wu L."/>
            <person name="Ma J."/>
        </authorList>
    </citation>
    <scope>NUCLEOTIDE SEQUENCE [LARGE SCALE GENOMIC DNA]</scope>
    <source>
        <strain evidence="2">JCM 4816</strain>
    </source>
</reference>
<comment type="caution">
    <text evidence="1">The sequence shown here is derived from an EMBL/GenBank/DDBJ whole genome shotgun (WGS) entry which is preliminary data.</text>
</comment>
<accession>A0ABP6TFJ4</accession>
<organism evidence="1 2">
    <name type="scientific">Streptomyces prasinosporus</name>
    <dbReference type="NCBI Taxonomy" id="68256"/>
    <lineage>
        <taxon>Bacteria</taxon>
        <taxon>Bacillati</taxon>
        <taxon>Actinomycetota</taxon>
        <taxon>Actinomycetes</taxon>
        <taxon>Kitasatosporales</taxon>
        <taxon>Streptomycetaceae</taxon>
        <taxon>Streptomyces</taxon>
        <taxon>Streptomyces albogriseolus group</taxon>
    </lineage>
</organism>
<name>A0ABP6TFJ4_9ACTN</name>